<dbReference type="Pfam" id="PF01261">
    <property type="entry name" value="AP_endonuc_2"/>
    <property type="match status" value="1"/>
</dbReference>
<protein>
    <submittedName>
        <fullName evidence="2">Xylose isomerase-like TIM barrel</fullName>
    </submittedName>
</protein>
<proteinExistence type="predicted"/>
<dbReference type="GO" id="GO:0016853">
    <property type="term" value="F:isomerase activity"/>
    <property type="evidence" value="ECO:0007669"/>
    <property type="project" value="UniProtKB-KW"/>
</dbReference>
<reference evidence="2 3" key="1">
    <citation type="submission" date="2017-04" db="EMBL/GenBank/DDBJ databases">
        <authorList>
            <person name="Afonso C.L."/>
            <person name="Miller P.J."/>
            <person name="Scott M.A."/>
            <person name="Spackman E."/>
            <person name="Goraichik I."/>
            <person name="Dimitrov K.M."/>
            <person name="Suarez D.L."/>
            <person name="Swayne D.E."/>
        </authorList>
    </citation>
    <scope>NUCLEOTIDE SEQUENCE [LARGE SCALE GENOMIC DNA]</scope>
    <source>
        <strain evidence="2 3">CGMCC 1.12644</strain>
    </source>
</reference>
<dbReference type="Gene3D" id="3.20.20.150">
    <property type="entry name" value="Divalent-metal-dependent TIM barrel enzymes"/>
    <property type="match status" value="1"/>
</dbReference>
<dbReference type="InterPro" id="IPR036237">
    <property type="entry name" value="Xyl_isomerase-like_sf"/>
</dbReference>
<dbReference type="EMBL" id="FWYD01000004">
    <property type="protein sequence ID" value="SMC75452.1"/>
    <property type="molecule type" value="Genomic_DNA"/>
</dbReference>
<evidence type="ECO:0000313" key="3">
    <source>
        <dbReference type="Proteomes" id="UP000192330"/>
    </source>
</evidence>
<keyword evidence="2" id="KW-0413">Isomerase</keyword>
<sequence>MVNRVMTIPNTLICSSHTISGVLPGAAKPARHRFSDRVAAAAHAGYTGMCLHLRDYRAQRIAGFGDTEMAALLRDHGMQNISLEFLANWFLEHDTDAQEDEATTYEAARAFGAHSVNVGGDFQQIGIPPEQMRIRFAALCERAERHNLNVALEIVPFSNVATLETALFITDGIANAVSDVSTYGTDMAI</sequence>
<dbReference type="InterPro" id="IPR013022">
    <property type="entry name" value="Xyl_isomerase-like_TIM-brl"/>
</dbReference>
<keyword evidence="3" id="KW-1185">Reference proteome</keyword>
<organism evidence="2 3">
    <name type="scientific">Primorskyibacter flagellatus</name>
    <dbReference type="NCBI Taxonomy" id="1387277"/>
    <lineage>
        <taxon>Bacteria</taxon>
        <taxon>Pseudomonadati</taxon>
        <taxon>Pseudomonadota</taxon>
        <taxon>Alphaproteobacteria</taxon>
        <taxon>Rhodobacterales</taxon>
        <taxon>Roseobacteraceae</taxon>
        <taxon>Primorskyibacter</taxon>
    </lineage>
</organism>
<dbReference type="OrthoDB" id="9072761at2"/>
<evidence type="ECO:0000313" key="2">
    <source>
        <dbReference type="EMBL" id="SMC75452.1"/>
    </source>
</evidence>
<dbReference type="AlphaFoldDB" id="A0A1W2BS64"/>
<dbReference type="Proteomes" id="UP000192330">
    <property type="component" value="Unassembled WGS sequence"/>
</dbReference>
<evidence type="ECO:0000259" key="1">
    <source>
        <dbReference type="Pfam" id="PF01261"/>
    </source>
</evidence>
<dbReference type="STRING" id="1387277.SAMN06295998_104283"/>
<dbReference type="SUPFAM" id="SSF51658">
    <property type="entry name" value="Xylose isomerase-like"/>
    <property type="match status" value="1"/>
</dbReference>
<gene>
    <name evidence="2" type="ORF">SAMN06295998_104283</name>
</gene>
<name>A0A1W2BS64_9RHOB</name>
<feature type="domain" description="Xylose isomerase-like TIM barrel" evidence="1">
    <location>
        <begin position="38"/>
        <end position="174"/>
    </location>
</feature>
<accession>A0A1W2BS64</accession>